<dbReference type="InterPro" id="IPR035899">
    <property type="entry name" value="DBL_dom_sf"/>
</dbReference>
<dbReference type="SMART" id="SM00049">
    <property type="entry name" value="DEP"/>
    <property type="match status" value="1"/>
</dbReference>
<dbReference type="InterPro" id="IPR041675">
    <property type="entry name" value="PH_5"/>
</dbReference>
<dbReference type="VEuPathDB" id="FungiDB:MELLADRAFT_96384"/>
<evidence type="ECO:0000259" key="6">
    <source>
        <dbReference type="PROSITE" id="PS50010"/>
    </source>
</evidence>
<feature type="compositionally biased region" description="Polar residues" evidence="4">
    <location>
        <begin position="129"/>
        <end position="138"/>
    </location>
</feature>
<evidence type="ECO:0000313" key="8">
    <source>
        <dbReference type="EMBL" id="EGG09115.1"/>
    </source>
</evidence>
<evidence type="ECO:0000259" key="7">
    <source>
        <dbReference type="PROSITE" id="PS50219"/>
    </source>
</evidence>
<dbReference type="InterPro" id="IPR011993">
    <property type="entry name" value="PH-like_dom_sf"/>
</dbReference>
<dbReference type="GO" id="GO:0035556">
    <property type="term" value="P:intracellular signal transduction"/>
    <property type="evidence" value="ECO:0007669"/>
    <property type="project" value="InterPro"/>
</dbReference>
<feature type="region of interest" description="Disordered" evidence="4">
    <location>
        <begin position="929"/>
        <end position="949"/>
    </location>
</feature>
<keyword evidence="9" id="KW-1185">Reference proteome</keyword>
<gene>
    <name evidence="8" type="ORF">MELLADRAFT_96384</name>
</gene>
<proteinExistence type="predicted"/>
<dbReference type="Pfam" id="PF15405">
    <property type="entry name" value="PH_5"/>
    <property type="match status" value="1"/>
</dbReference>
<feature type="region of interest" description="Disordered" evidence="4">
    <location>
        <begin position="679"/>
        <end position="714"/>
    </location>
</feature>
<feature type="domain" description="DH" evidence="6">
    <location>
        <begin position="382"/>
        <end position="570"/>
    </location>
</feature>
<dbReference type="KEGG" id="mlr:MELLADRAFT_96384"/>
<feature type="region of interest" description="Disordered" evidence="4">
    <location>
        <begin position="784"/>
        <end position="840"/>
    </location>
</feature>
<evidence type="ECO:0000256" key="4">
    <source>
        <dbReference type="SAM" id="MobiDB-lite"/>
    </source>
</evidence>
<feature type="compositionally biased region" description="Low complexity" evidence="4">
    <location>
        <begin position="811"/>
        <end position="836"/>
    </location>
</feature>
<dbReference type="Proteomes" id="UP000001072">
    <property type="component" value="Unassembled WGS sequence"/>
</dbReference>
<evidence type="ECO:0000259" key="5">
    <source>
        <dbReference type="PROSITE" id="PS50003"/>
    </source>
</evidence>
<dbReference type="InterPro" id="IPR000591">
    <property type="entry name" value="DEP_dom"/>
</dbReference>
<dbReference type="GeneID" id="18937580"/>
<reference evidence="9" key="1">
    <citation type="journal article" date="2011" name="Proc. Natl. Acad. Sci. U.S.A.">
        <title>Obligate biotrophy features unraveled by the genomic analysis of rust fungi.</title>
        <authorList>
            <person name="Duplessis S."/>
            <person name="Cuomo C.A."/>
            <person name="Lin Y.-C."/>
            <person name="Aerts A."/>
            <person name="Tisserant E."/>
            <person name="Veneault-Fourrey C."/>
            <person name="Joly D.L."/>
            <person name="Hacquard S."/>
            <person name="Amselem J."/>
            <person name="Cantarel B.L."/>
            <person name="Chiu R."/>
            <person name="Coutinho P.M."/>
            <person name="Feau N."/>
            <person name="Field M."/>
            <person name="Frey P."/>
            <person name="Gelhaye E."/>
            <person name="Goldberg J."/>
            <person name="Grabherr M.G."/>
            <person name="Kodira C.D."/>
            <person name="Kohler A."/>
            <person name="Kuees U."/>
            <person name="Lindquist E.A."/>
            <person name="Lucas S.M."/>
            <person name="Mago R."/>
            <person name="Mauceli E."/>
            <person name="Morin E."/>
            <person name="Murat C."/>
            <person name="Pangilinan J.L."/>
            <person name="Park R."/>
            <person name="Pearson M."/>
            <person name="Quesneville H."/>
            <person name="Rouhier N."/>
            <person name="Sakthikumar S."/>
            <person name="Salamov A.A."/>
            <person name="Schmutz J."/>
            <person name="Selles B."/>
            <person name="Shapiro H."/>
            <person name="Tanguay P."/>
            <person name="Tuskan G.A."/>
            <person name="Henrissat B."/>
            <person name="Van de Peer Y."/>
            <person name="Rouze P."/>
            <person name="Ellis J.G."/>
            <person name="Dodds P.N."/>
            <person name="Schein J.E."/>
            <person name="Zhong S."/>
            <person name="Hamelin R.C."/>
            <person name="Grigoriev I.V."/>
            <person name="Szabo L.J."/>
            <person name="Martin F."/>
        </authorList>
    </citation>
    <scope>NUCLEOTIDE SEQUENCE [LARGE SCALE GENOMIC DNA]</scope>
    <source>
        <strain evidence="9">98AG31 / pathotype 3-4-7</strain>
    </source>
</reference>
<dbReference type="PROSITE" id="PS50219">
    <property type="entry name" value="CNH"/>
    <property type="match status" value="1"/>
</dbReference>
<dbReference type="InterPro" id="IPR001180">
    <property type="entry name" value="CNH_dom"/>
</dbReference>
<feature type="compositionally biased region" description="Low complexity" evidence="4">
    <location>
        <begin position="789"/>
        <end position="803"/>
    </location>
</feature>
<feature type="coiled-coil region" evidence="3">
    <location>
        <begin position="566"/>
        <end position="593"/>
    </location>
</feature>
<dbReference type="AlphaFoldDB" id="F4REK8"/>
<dbReference type="PROSITE" id="PS50010">
    <property type="entry name" value="DH_2"/>
    <property type="match status" value="1"/>
</dbReference>
<accession>F4REK8</accession>
<dbReference type="STRING" id="747676.F4REK8"/>
<feature type="domain" description="PH" evidence="5">
    <location>
        <begin position="604"/>
        <end position="761"/>
    </location>
</feature>
<dbReference type="InterPro" id="IPR000219">
    <property type="entry name" value="DH_dom"/>
</dbReference>
<dbReference type="CDD" id="cd00160">
    <property type="entry name" value="RhoGEF"/>
    <property type="match status" value="1"/>
</dbReference>
<dbReference type="Pfam" id="PF00621">
    <property type="entry name" value="RhoGEF"/>
    <property type="match status" value="1"/>
</dbReference>
<dbReference type="Pfam" id="PF00780">
    <property type="entry name" value="CNH"/>
    <property type="match status" value="1"/>
</dbReference>
<dbReference type="InterPro" id="IPR052233">
    <property type="entry name" value="Rho-type_GEFs"/>
</dbReference>
<dbReference type="eggNOG" id="KOG4305">
    <property type="taxonomic scope" value="Eukaryota"/>
</dbReference>
<feature type="domain" description="CNH" evidence="7">
    <location>
        <begin position="843"/>
        <end position="1176"/>
    </location>
</feature>
<dbReference type="Gene3D" id="2.30.29.30">
    <property type="entry name" value="Pleckstrin-homology domain (PH domain)/Phosphotyrosine-binding domain (PTB)"/>
    <property type="match status" value="1"/>
</dbReference>
<dbReference type="InParanoid" id="F4REK8"/>
<dbReference type="PROSITE" id="PS50003">
    <property type="entry name" value="PH_DOMAIN"/>
    <property type="match status" value="1"/>
</dbReference>
<dbReference type="RefSeq" id="XP_007407475.1">
    <property type="nucleotide sequence ID" value="XM_007407413.1"/>
</dbReference>
<name>F4REK8_MELLP</name>
<evidence type="ECO:0000256" key="2">
    <source>
        <dbReference type="ARBA" id="ARBA00022658"/>
    </source>
</evidence>
<dbReference type="Gene3D" id="1.20.900.10">
    <property type="entry name" value="Dbl homology (DH) domain"/>
    <property type="match status" value="1"/>
</dbReference>
<dbReference type="HOGENOM" id="CLU_001251_1_0_1"/>
<protein>
    <recommendedName>
        <fullName evidence="10">DH domain-containing protein</fullName>
    </recommendedName>
</protein>
<dbReference type="InterPro" id="IPR001849">
    <property type="entry name" value="PH_domain"/>
</dbReference>
<dbReference type="PANTHER" id="PTHR46572:SF1">
    <property type="entry name" value="RHO1 GUANINE NUCLEOTIDE EXCHANGE FACTOR TUS1"/>
    <property type="match status" value="1"/>
</dbReference>
<feature type="compositionally biased region" description="Gly residues" evidence="4">
    <location>
        <begin position="934"/>
        <end position="948"/>
    </location>
</feature>
<dbReference type="PANTHER" id="PTHR46572">
    <property type="entry name" value="RHO1 GDP-GTP EXCHANGE PROTEIN 1-RELATED"/>
    <property type="match status" value="1"/>
</dbReference>
<dbReference type="GO" id="GO:0005085">
    <property type="term" value="F:guanyl-nucleotide exchange factor activity"/>
    <property type="evidence" value="ECO:0007669"/>
    <property type="project" value="UniProtKB-KW"/>
</dbReference>
<dbReference type="EMBL" id="GL883098">
    <property type="protein sequence ID" value="EGG09115.1"/>
    <property type="molecule type" value="Genomic_DNA"/>
</dbReference>
<evidence type="ECO:0008006" key="10">
    <source>
        <dbReference type="Google" id="ProtNLM"/>
    </source>
</evidence>
<dbReference type="SMART" id="SM00325">
    <property type="entry name" value="RhoGEF"/>
    <property type="match status" value="1"/>
</dbReference>
<evidence type="ECO:0000256" key="1">
    <source>
        <dbReference type="ARBA" id="ARBA00022553"/>
    </source>
</evidence>
<feature type="compositionally biased region" description="Polar residues" evidence="4">
    <location>
        <begin position="701"/>
        <end position="714"/>
    </location>
</feature>
<organism evidence="9">
    <name type="scientific">Melampsora larici-populina (strain 98AG31 / pathotype 3-4-7)</name>
    <name type="common">Poplar leaf rust fungus</name>
    <dbReference type="NCBI Taxonomy" id="747676"/>
    <lineage>
        <taxon>Eukaryota</taxon>
        <taxon>Fungi</taxon>
        <taxon>Dikarya</taxon>
        <taxon>Basidiomycota</taxon>
        <taxon>Pucciniomycotina</taxon>
        <taxon>Pucciniomycetes</taxon>
        <taxon>Pucciniales</taxon>
        <taxon>Melampsoraceae</taxon>
        <taxon>Melampsora</taxon>
    </lineage>
</organism>
<dbReference type="SMART" id="SM00233">
    <property type="entry name" value="PH"/>
    <property type="match status" value="1"/>
</dbReference>
<dbReference type="SUPFAM" id="SSF50729">
    <property type="entry name" value="PH domain-like"/>
    <property type="match status" value="1"/>
</dbReference>
<keyword evidence="2" id="KW-0344">Guanine-nucleotide releasing factor</keyword>
<keyword evidence="3" id="KW-0175">Coiled coil</keyword>
<dbReference type="OrthoDB" id="2272012at2759"/>
<evidence type="ECO:0000313" key="9">
    <source>
        <dbReference type="Proteomes" id="UP000001072"/>
    </source>
</evidence>
<sequence>MGTNVTYTNKSYDYDSPLGPHSIPTRIGTRPIHFTSPDRPEEFPHADESEYISVDHPPQEDLDNQLKTINVADRDMFLNGPKLTGGGEDEDNNDLQSLLHIYTTRPSTEYSRPDDQQESNSRNPRDSASGHNEGSQNYLGGLSVDRSRRLVSHSASGFRSEALSRSSQLNLDPNFNLALMSHIGKFLKDNVPKGTKIKGSIEYPLAFTGREAVSTITHCLNRINPSTKSTTQATLNRKLALSLSRKLLSELFFHEVNNLNREIVLNDKIDEVYMFPDDELPNNQSGQENYFPQGVLTNLTKCYSFGCKSIGIGSSSEGIGACYSYDCPMRKKRDSVLGRTTSLLANNLVSDTPAPATVVQTQDWASVVPKELLSTLDSKEIARQSIIYEIISGEQDYVQDLDEFEKLFINPIKTVSIIPPARVQSFLEKVVSNVLVIRDHNRVLLQTLIARQQDQHPLVKGIGDLILNSALEWGNDYIRYTNDHVFGEVEVNEEKKHNPLLADLLNQIPKQSSRRADFKHYYLRASVRLQRYILLLDNLLRKTPEGHEDRSNIETAIEVIKRQCKDANLSVELQQAKLNLIRLNDEIVVKQDTPDLQLLSPNRQLIYSGKVVRKPEGSTGLSEWTELNVMLFDHYFLMTKMKKVDDTNVRYQIWRQPIMLELLRVSGFNEPCERKSRGLRNITGTLGGGGSSSQGLERGNSDPTGNHQVNYNSMNSNQEDRTLLFPLTIHSLGRQPYSIVIYLESERLRQTWKSKFEEAIGMRNQILETFKVFDLHPMTDQTFAATHTSGSNSNLPSGSNPNGAGSGSGSGSLNNGAHAPGSSVGASSNSMSVSGSELASNMHGTPTCSVPFKSSDGKQLVAIGCNDGLWIGLRSDPSSVRQVIHIRSITQCAVLQEFGFLLVLAEKILLAYPLESLVPSRNSLSQAKKNGITGTNGGNGGSGNGGNGTIASRLSGNKDVLFFRCGKVGPRTLVIYVKKGGVNQTVFKALEPVKNTDKPKTTTSRGFFGIGGQKSESFRGYKEFFVPSESYAIQYLRSTLAIHCARGFEIMNLDTLKTASIPDFHQIRQIDPRLVSLQRRCDESRPLGMFRLGENEFLLCYDEFAFFADKHGDPLIDKYDCIMNWDGKPNSVAYSSPYVIGFSNTLVEVWNTLSSKRVQLILGNGMNCTYDGGSLGDDGTVHVTGLGQGYGSGGAGGVGVGQVDEGERRIHLVIKDTDGFFRVFEMVPLRI</sequence>
<feature type="region of interest" description="Disordered" evidence="4">
    <location>
        <begin position="104"/>
        <end position="144"/>
    </location>
</feature>
<evidence type="ECO:0000256" key="3">
    <source>
        <dbReference type="SAM" id="Coils"/>
    </source>
</evidence>
<dbReference type="SMART" id="SM00036">
    <property type="entry name" value="CNH"/>
    <property type="match status" value="1"/>
</dbReference>
<dbReference type="SUPFAM" id="SSF48065">
    <property type="entry name" value="DBL homology domain (DH-domain)"/>
    <property type="match status" value="1"/>
</dbReference>
<keyword evidence="1" id="KW-0597">Phosphoprotein</keyword>